<feature type="non-terminal residue" evidence="1">
    <location>
        <position position="1"/>
    </location>
</feature>
<name>A0A0A9WI54_LYGHE</name>
<evidence type="ECO:0000313" key="1">
    <source>
        <dbReference type="EMBL" id="JAG06188.1"/>
    </source>
</evidence>
<dbReference type="AlphaFoldDB" id="A0A0A9WI54"/>
<sequence>YFRCVKETLHYLLRRIGLSLHDAKLVSFALRYEMLVLALCDLQIVKSLTNSDVHLLQTACHQIIYTATKFAAYKTFKTQHLAMTQLLVERILHSVQSMEQTYYSAETLCSKYCNLSTLVFTNRRVANTYSPPPSALANKVAEYLKHVHDITIKLVDSSEQLLQLRLELVTDLSVPEVFYPTTASTVSVDSLQLEELHPLFDRCCRTEDING</sequence>
<protein>
    <submittedName>
        <fullName evidence="1">Putative serine/threonine-protein phosphatase 2A catalytic subunit B</fullName>
    </submittedName>
</protein>
<dbReference type="EMBL" id="GBHO01037416">
    <property type="protein sequence ID" value="JAG06188.1"/>
    <property type="molecule type" value="Transcribed_RNA"/>
</dbReference>
<accession>A0A0A9WI54</accession>
<organism evidence="1">
    <name type="scientific">Lygus hesperus</name>
    <name type="common">Western plant bug</name>
    <dbReference type="NCBI Taxonomy" id="30085"/>
    <lineage>
        <taxon>Eukaryota</taxon>
        <taxon>Metazoa</taxon>
        <taxon>Ecdysozoa</taxon>
        <taxon>Arthropoda</taxon>
        <taxon>Hexapoda</taxon>
        <taxon>Insecta</taxon>
        <taxon>Pterygota</taxon>
        <taxon>Neoptera</taxon>
        <taxon>Paraneoptera</taxon>
        <taxon>Hemiptera</taxon>
        <taxon>Heteroptera</taxon>
        <taxon>Panheteroptera</taxon>
        <taxon>Cimicomorpha</taxon>
        <taxon>Miridae</taxon>
        <taxon>Mirini</taxon>
        <taxon>Lygus</taxon>
    </lineage>
</organism>
<reference evidence="1" key="1">
    <citation type="journal article" date="2014" name="PLoS ONE">
        <title>Transcriptome-Based Identification of ABC Transporters in the Western Tarnished Plant Bug Lygus hesperus.</title>
        <authorList>
            <person name="Hull J.J."/>
            <person name="Chaney K."/>
            <person name="Geib S.M."/>
            <person name="Fabrick J.A."/>
            <person name="Brent C.S."/>
            <person name="Walsh D."/>
            <person name="Lavine L.C."/>
        </authorList>
    </citation>
    <scope>NUCLEOTIDE SEQUENCE</scope>
</reference>
<feature type="non-terminal residue" evidence="1">
    <location>
        <position position="211"/>
    </location>
</feature>
<reference evidence="1" key="2">
    <citation type="submission" date="2014-07" db="EMBL/GenBank/DDBJ databases">
        <authorList>
            <person name="Hull J."/>
        </authorList>
    </citation>
    <scope>NUCLEOTIDE SEQUENCE</scope>
</reference>
<proteinExistence type="predicted"/>
<gene>
    <name evidence="1" type="ORF">CM83_3892</name>
</gene>